<evidence type="ECO:0000256" key="5">
    <source>
        <dbReference type="ARBA" id="ARBA00022691"/>
    </source>
</evidence>
<reference evidence="9" key="1">
    <citation type="submission" date="2019-11" db="EMBL/GenBank/DDBJ databases">
        <title>Draft genome sequence of Mycoplasma hominis strain MH-1.</title>
        <authorList>
            <person name="Ruan Z."/>
            <person name="Zhang J."/>
            <person name="Xie X."/>
        </authorList>
    </citation>
    <scope>NUCLEOTIDE SEQUENCE</scope>
    <source>
        <strain evidence="9">MH-1</strain>
    </source>
</reference>
<dbReference type="AlphaFoldDB" id="A0A6A8Q0M8"/>
<keyword evidence="5 8" id="KW-0949">S-adenosyl-L-methionine</keyword>
<name>A0A6A8Q0M8_METHO</name>
<dbReference type="EC" id="2.1.1.72" evidence="2 8"/>
<dbReference type="InterPro" id="IPR029063">
    <property type="entry name" value="SAM-dependent_MTases_sf"/>
</dbReference>
<evidence type="ECO:0000256" key="4">
    <source>
        <dbReference type="ARBA" id="ARBA00022679"/>
    </source>
</evidence>
<dbReference type="PRINTS" id="PR00505">
    <property type="entry name" value="D12N6MTFRASE"/>
</dbReference>
<evidence type="ECO:0000256" key="6">
    <source>
        <dbReference type="ARBA" id="ARBA00047942"/>
    </source>
</evidence>
<dbReference type="PANTHER" id="PTHR30481">
    <property type="entry name" value="DNA ADENINE METHYLASE"/>
    <property type="match status" value="1"/>
</dbReference>
<dbReference type="Pfam" id="PF02086">
    <property type="entry name" value="MethyltransfD12"/>
    <property type="match status" value="1"/>
</dbReference>
<gene>
    <name evidence="9" type="ORF">GLX26_01855</name>
</gene>
<dbReference type="GO" id="GO:0009007">
    <property type="term" value="F:site-specific DNA-methyltransferase (adenine-specific) activity"/>
    <property type="evidence" value="ECO:0007669"/>
    <property type="project" value="UniProtKB-UniRule"/>
</dbReference>
<protein>
    <recommendedName>
        <fullName evidence="2 8">Site-specific DNA-methyltransferase (adenine-specific)</fullName>
        <ecNumber evidence="2 8">2.1.1.72</ecNumber>
    </recommendedName>
</protein>
<dbReference type="InterPro" id="IPR002052">
    <property type="entry name" value="DNA_methylase_N6_adenine_CS"/>
</dbReference>
<evidence type="ECO:0000313" key="9">
    <source>
        <dbReference type="EMBL" id="MTH75857.1"/>
    </source>
</evidence>
<comment type="caution">
    <text evidence="9">The sequence shown here is derived from an EMBL/GenBank/DDBJ whole genome shotgun (WGS) entry which is preliminary data.</text>
</comment>
<dbReference type="GO" id="GO:0032259">
    <property type="term" value="P:methylation"/>
    <property type="evidence" value="ECO:0007669"/>
    <property type="project" value="UniProtKB-KW"/>
</dbReference>
<accession>A0A6A8Q0M8</accession>
<evidence type="ECO:0000256" key="8">
    <source>
        <dbReference type="RuleBase" id="RU361257"/>
    </source>
</evidence>
<dbReference type="SUPFAM" id="SSF53335">
    <property type="entry name" value="S-adenosyl-L-methionine-dependent methyltransferases"/>
    <property type="match status" value="1"/>
</dbReference>
<evidence type="ECO:0000256" key="7">
    <source>
        <dbReference type="PIRSR" id="PIRSR000398-1"/>
    </source>
</evidence>
<dbReference type="Gene3D" id="3.40.50.150">
    <property type="entry name" value="Vaccinia Virus protein VP39"/>
    <property type="match status" value="1"/>
</dbReference>
<keyword evidence="4 8" id="KW-0808">Transferase</keyword>
<feature type="binding site" evidence="7">
    <location>
        <position position="186"/>
    </location>
    <ligand>
        <name>S-adenosyl-L-methionine</name>
        <dbReference type="ChEBI" id="CHEBI:59789"/>
    </ligand>
</feature>
<evidence type="ECO:0000256" key="2">
    <source>
        <dbReference type="ARBA" id="ARBA00011900"/>
    </source>
</evidence>
<comment type="similarity">
    <text evidence="1 8">Belongs to the N(4)/N(6)-methyltransferase family.</text>
</comment>
<dbReference type="InterPro" id="IPR012263">
    <property type="entry name" value="M_m6A_EcoRV"/>
</dbReference>
<feature type="binding site" evidence="7">
    <location>
        <position position="7"/>
    </location>
    <ligand>
        <name>S-adenosyl-L-methionine</name>
        <dbReference type="ChEBI" id="CHEBI:59789"/>
    </ligand>
</feature>
<dbReference type="Gene3D" id="1.10.1020.10">
    <property type="entry name" value="Adenine-specific Methyltransferase, Domain 2"/>
    <property type="match status" value="1"/>
</dbReference>
<keyword evidence="3 8" id="KW-0489">Methyltransferase</keyword>
<dbReference type="InterPro" id="IPR012327">
    <property type="entry name" value="MeTrfase_D12"/>
</dbReference>
<dbReference type="EMBL" id="WMLC01000025">
    <property type="protein sequence ID" value="MTH75857.1"/>
    <property type="molecule type" value="Genomic_DNA"/>
</dbReference>
<dbReference type="SMR" id="A0A6A8Q0M8"/>
<feature type="binding site" evidence="7">
    <location>
        <position position="52"/>
    </location>
    <ligand>
        <name>S-adenosyl-L-methionine</name>
        <dbReference type="ChEBI" id="CHEBI:59789"/>
    </ligand>
</feature>
<comment type="catalytic activity">
    <reaction evidence="6 8">
        <text>a 2'-deoxyadenosine in DNA + S-adenosyl-L-methionine = an N(6)-methyl-2'-deoxyadenosine in DNA + S-adenosyl-L-homocysteine + H(+)</text>
        <dbReference type="Rhea" id="RHEA:15197"/>
        <dbReference type="Rhea" id="RHEA-COMP:12418"/>
        <dbReference type="Rhea" id="RHEA-COMP:12419"/>
        <dbReference type="ChEBI" id="CHEBI:15378"/>
        <dbReference type="ChEBI" id="CHEBI:57856"/>
        <dbReference type="ChEBI" id="CHEBI:59789"/>
        <dbReference type="ChEBI" id="CHEBI:90615"/>
        <dbReference type="ChEBI" id="CHEBI:90616"/>
        <dbReference type="EC" id="2.1.1.72"/>
    </reaction>
</comment>
<proteinExistence type="inferred from homology"/>
<evidence type="ECO:0000256" key="1">
    <source>
        <dbReference type="ARBA" id="ARBA00006594"/>
    </source>
</evidence>
<dbReference type="PROSITE" id="PS00092">
    <property type="entry name" value="N6_MTASE"/>
    <property type="match status" value="1"/>
</dbReference>
<dbReference type="InterPro" id="IPR023095">
    <property type="entry name" value="Ade_MeTrfase_dom_2"/>
</dbReference>
<dbReference type="PIRSF" id="PIRSF000398">
    <property type="entry name" value="M_m6A_EcoRV"/>
    <property type="match status" value="1"/>
</dbReference>
<dbReference type="GO" id="GO:0043565">
    <property type="term" value="F:sequence-specific DNA binding"/>
    <property type="evidence" value="ECO:0007669"/>
    <property type="project" value="TreeGrafter"/>
</dbReference>
<dbReference type="PANTHER" id="PTHR30481:SF3">
    <property type="entry name" value="DNA ADENINE METHYLASE"/>
    <property type="match status" value="1"/>
</dbReference>
<dbReference type="GO" id="GO:1904047">
    <property type="term" value="F:S-adenosyl-L-methionine binding"/>
    <property type="evidence" value="ECO:0007669"/>
    <property type="project" value="TreeGrafter"/>
</dbReference>
<dbReference type="NCBIfam" id="TIGR00571">
    <property type="entry name" value="dam"/>
    <property type="match status" value="1"/>
</dbReference>
<evidence type="ECO:0000256" key="3">
    <source>
        <dbReference type="ARBA" id="ARBA00022603"/>
    </source>
</evidence>
<feature type="binding site" evidence="7">
    <location>
        <position position="11"/>
    </location>
    <ligand>
        <name>S-adenosyl-L-methionine</name>
        <dbReference type="ChEBI" id="CHEBI:59789"/>
    </ligand>
</feature>
<organism evidence="9">
    <name type="scientific">Metamycoplasma hominis</name>
    <name type="common">Mycoplasma hominis</name>
    <dbReference type="NCBI Taxonomy" id="2098"/>
    <lineage>
        <taxon>Bacteria</taxon>
        <taxon>Bacillati</taxon>
        <taxon>Mycoplasmatota</taxon>
        <taxon>Mycoplasmoidales</taxon>
        <taxon>Metamycoplasmataceae</taxon>
        <taxon>Metamycoplasma</taxon>
    </lineage>
</organism>
<sequence>MKPFVKWAGGKTQILEKLLNFIPKKFNNYYEPFIGGGSLLFSLLPKNFCINDINKELVLAYKCFTKKESFDKLKSLLDLHTSKHCDEYYYQIRNLDRQPEYKNLSDEEKAARIIYLNKACFNGLYRVNKNGFFNVPSGKKEKVNCYNKENYNSIFEYFSNVDYKITNLNFEDAIKDAKAGDLVYFDPPYDTLENKNSFTSYSNETFGKNEQIKLANVFKELSKKGVYVILSNHKTDFVCNLYRDFNINIIKARRNINRNGKNRGDVEEVIITNFNKEVLCK</sequence>
<dbReference type="GO" id="GO:0006298">
    <property type="term" value="P:mismatch repair"/>
    <property type="evidence" value="ECO:0007669"/>
    <property type="project" value="TreeGrafter"/>
</dbReference>
<dbReference type="GO" id="GO:0009307">
    <property type="term" value="P:DNA restriction-modification system"/>
    <property type="evidence" value="ECO:0007669"/>
    <property type="project" value="InterPro"/>
</dbReference>